<evidence type="ECO:0000256" key="4">
    <source>
        <dbReference type="ARBA" id="ARBA00022692"/>
    </source>
</evidence>
<keyword evidence="6 12" id="KW-0915">Sodium</keyword>
<evidence type="ECO:0000256" key="9">
    <source>
        <dbReference type="ARBA" id="ARBA00023303"/>
    </source>
</evidence>
<evidence type="ECO:0000256" key="8">
    <source>
        <dbReference type="ARBA" id="ARBA00023136"/>
    </source>
</evidence>
<keyword evidence="2 12" id="KW-1003">Cell membrane</keyword>
<comment type="function">
    <text evidence="12">Fluoride-specific ion channel. Important for reducing fluoride concentration in the cell, thus reducing its toxicity.</text>
</comment>
<dbReference type="GO" id="GO:0062054">
    <property type="term" value="F:fluoride channel activity"/>
    <property type="evidence" value="ECO:0007669"/>
    <property type="project" value="UniProtKB-UniRule"/>
</dbReference>
<dbReference type="AlphaFoldDB" id="A0A498BYX3"/>
<dbReference type="Pfam" id="PF02537">
    <property type="entry name" value="CRCB"/>
    <property type="match status" value="1"/>
</dbReference>
<keyword evidence="12" id="KW-0813">Transport</keyword>
<organism evidence="13 14">
    <name type="scientific">Alkalispirillum mobile</name>
    <dbReference type="NCBI Taxonomy" id="85925"/>
    <lineage>
        <taxon>Bacteria</taxon>
        <taxon>Pseudomonadati</taxon>
        <taxon>Pseudomonadota</taxon>
        <taxon>Gammaproteobacteria</taxon>
        <taxon>Chromatiales</taxon>
        <taxon>Ectothiorhodospiraceae</taxon>
        <taxon>Alkalispirillum</taxon>
    </lineage>
</organism>
<comment type="caution">
    <text evidence="13">The sequence shown here is derived from an EMBL/GenBank/DDBJ whole genome shotgun (WGS) entry which is preliminary data.</text>
</comment>
<reference evidence="13 14" key="1">
    <citation type="submission" date="2018-10" db="EMBL/GenBank/DDBJ databases">
        <title>Genomic Encyclopedia of Type Strains, Phase IV (KMG-IV): sequencing the most valuable type-strain genomes for metagenomic binning, comparative biology and taxonomic classification.</title>
        <authorList>
            <person name="Goeker M."/>
        </authorList>
    </citation>
    <scope>NUCLEOTIDE SEQUENCE [LARGE SCALE GENOMIC DNA]</scope>
    <source>
        <strain evidence="13 14">DSM 12769</strain>
    </source>
</reference>
<keyword evidence="4 12" id="KW-0812">Transmembrane</keyword>
<dbReference type="InterPro" id="IPR003691">
    <property type="entry name" value="FluC"/>
</dbReference>
<comment type="similarity">
    <text evidence="10 12">Belongs to the fluoride channel Fluc/FEX (TC 1.A.43) family.</text>
</comment>
<sequence>MQGLFWVALGGAAGAVARWALNAAVTARVPGDFPWGTLAVNGLGSLLIGWLATVLAPGGELALLFMLGVCGSFTTVSSFGLQAVQLIDDGRGAVAALYVLISFTGCLGAAAFGLWLGGGL</sequence>
<evidence type="ECO:0000256" key="6">
    <source>
        <dbReference type="ARBA" id="ARBA00023053"/>
    </source>
</evidence>
<evidence type="ECO:0000256" key="10">
    <source>
        <dbReference type="ARBA" id="ARBA00035120"/>
    </source>
</evidence>
<keyword evidence="5 12" id="KW-1133">Transmembrane helix</keyword>
<accession>A0A498BYX3</accession>
<keyword evidence="14" id="KW-1185">Reference proteome</keyword>
<name>A0A498BYX3_9GAMM</name>
<protein>
    <recommendedName>
        <fullName evidence="12">Fluoride-specific ion channel FluC</fullName>
    </recommendedName>
</protein>
<keyword evidence="12" id="KW-0479">Metal-binding</keyword>
<evidence type="ECO:0000256" key="7">
    <source>
        <dbReference type="ARBA" id="ARBA00023065"/>
    </source>
</evidence>
<evidence type="ECO:0000256" key="11">
    <source>
        <dbReference type="ARBA" id="ARBA00035585"/>
    </source>
</evidence>
<evidence type="ECO:0000256" key="5">
    <source>
        <dbReference type="ARBA" id="ARBA00022989"/>
    </source>
</evidence>
<dbReference type="RefSeq" id="WP_211328274.1">
    <property type="nucleotide sequence ID" value="NZ_RCDA01000002.1"/>
</dbReference>
<keyword evidence="3" id="KW-0997">Cell inner membrane</keyword>
<gene>
    <name evidence="12" type="primary">fluC</name>
    <name evidence="12" type="synonym">crcB</name>
    <name evidence="13" type="ORF">DFR31_1708</name>
</gene>
<evidence type="ECO:0000256" key="3">
    <source>
        <dbReference type="ARBA" id="ARBA00022519"/>
    </source>
</evidence>
<evidence type="ECO:0000256" key="2">
    <source>
        <dbReference type="ARBA" id="ARBA00022475"/>
    </source>
</evidence>
<evidence type="ECO:0000256" key="12">
    <source>
        <dbReference type="HAMAP-Rule" id="MF_00454"/>
    </source>
</evidence>
<comment type="activity regulation">
    <text evidence="12">Na(+) is not transported, but it plays an essential structural role and its presence is essential for fluoride channel function.</text>
</comment>
<comment type="catalytic activity">
    <reaction evidence="11">
        <text>fluoride(in) = fluoride(out)</text>
        <dbReference type="Rhea" id="RHEA:76159"/>
        <dbReference type="ChEBI" id="CHEBI:17051"/>
    </reaction>
    <physiologicalReaction direction="left-to-right" evidence="11">
        <dbReference type="Rhea" id="RHEA:76160"/>
    </physiologicalReaction>
</comment>
<dbReference type="HAMAP" id="MF_00454">
    <property type="entry name" value="FluC"/>
    <property type="match status" value="1"/>
</dbReference>
<dbReference type="PANTHER" id="PTHR28259:SF1">
    <property type="entry name" value="FLUORIDE EXPORT PROTEIN 1-RELATED"/>
    <property type="match status" value="1"/>
</dbReference>
<feature type="binding site" evidence="12">
    <location>
        <position position="71"/>
    </location>
    <ligand>
        <name>Na(+)</name>
        <dbReference type="ChEBI" id="CHEBI:29101"/>
        <note>structural</note>
    </ligand>
</feature>
<evidence type="ECO:0000256" key="1">
    <source>
        <dbReference type="ARBA" id="ARBA00004651"/>
    </source>
</evidence>
<keyword evidence="8 12" id="KW-0472">Membrane</keyword>
<keyword evidence="9 12" id="KW-0407">Ion channel</keyword>
<feature type="transmembrane region" description="Helical" evidence="12">
    <location>
        <begin position="61"/>
        <end position="81"/>
    </location>
</feature>
<proteinExistence type="inferred from homology"/>
<comment type="subcellular location">
    <subcellularLocation>
        <location evidence="1 12">Cell membrane</location>
        <topology evidence="1 12">Multi-pass membrane protein</topology>
    </subcellularLocation>
</comment>
<keyword evidence="7 12" id="KW-0406">Ion transport</keyword>
<feature type="transmembrane region" description="Helical" evidence="12">
    <location>
        <begin position="33"/>
        <end position="54"/>
    </location>
</feature>
<dbReference type="GO" id="GO:0046872">
    <property type="term" value="F:metal ion binding"/>
    <property type="evidence" value="ECO:0007669"/>
    <property type="project" value="UniProtKB-KW"/>
</dbReference>
<evidence type="ECO:0000313" key="14">
    <source>
        <dbReference type="Proteomes" id="UP000275461"/>
    </source>
</evidence>
<feature type="binding site" evidence="12">
    <location>
        <position position="74"/>
    </location>
    <ligand>
        <name>Na(+)</name>
        <dbReference type="ChEBI" id="CHEBI:29101"/>
        <note>structural</note>
    </ligand>
</feature>
<dbReference type="EMBL" id="RCDA01000002">
    <property type="protein sequence ID" value="RLK48602.1"/>
    <property type="molecule type" value="Genomic_DNA"/>
</dbReference>
<dbReference type="GO" id="GO:0005886">
    <property type="term" value="C:plasma membrane"/>
    <property type="evidence" value="ECO:0007669"/>
    <property type="project" value="UniProtKB-SubCell"/>
</dbReference>
<dbReference type="PANTHER" id="PTHR28259">
    <property type="entry name" value="FLUORIDE EXPORT PROTEIN 1-RELATED"/>
    <property type="match status" value="1"/>
</dbReference>
<feature type="transmembrane region" description="Helical" evidence="12">
    <location>
        <begin position="93"/>
        <end position="116"/>
    </location>
</feature>
<dbReference type="Proteomes" id="UP000275461">
    <property type="component" value="Unassembled WGS sequence"/>
</dbReference>
<dbReference type="GO" id="GO:0140114">
    <property type="term" value="P:cellular detoxification of fluoride"/>
    <property type="evidence" value="ECO:0007669"/>
    <property type="project" value="UniProtKB-UniRule"/>
</dbReference>
<evidence type="ECO:0000313" key="13">
    <source>
        <dbReference type="EMBL" id="RLK48602.1"/>
    </source>
</evidence>